<evidence type="ECO:0000256" key="5">
    <source>
        <dbReference type="ARBA" id="ARBA00022725"/>
    </source>
</evidence>
<keyword evidence="7" id="KW-0297">G-protein coupled receptor</keyword>
<proteinExistence type="predicted"/>
<reference evidence="13 14" key="1">
    <citation type="submission" date="2013-11" db="EMBL/GenBank/DDBJ databases">
        <title>The Damaraland mole rat (Fukomys damarensis) genome and evolution of African mole rats.</title>
        <authorList>
            <person name="Gladyshev V.N."/>
            <person name="Fang X."/>
        </authorList>
    </citation>
    <scope>NUCLEOTIDE SEQUENCE [LARGE SCALE GENOMIC DNA]</scope>
    <source>
        <tissue evidence="13">Liver</tissue>
    </source>
</reference>
<feature type="transmembrane region" description="Helical" evidence="11">
    <location>
        <begin position="202"/>
        <end position="226"/>
    </location>
</feature>
<keyword evidence="10" id="KW-0807">Transducer</keyword>
<comment type="subcellular location">
    <subcellularLocation>
        <location evidence="2">Membrane</location>
        <topology evidence="2">Multi-pass membrane protein</topology>
    </subcellularLocation>
</comment>
<dbReference type="eggNOG" id="ENOG502T9KV">
    <property type="taxonomic scope" value="Eukaryota"/>
</dbReference>
<dbReference type="PRINTS" id="PR00245">
    <property type="entry name" value="OLFACTORYR"/>
</dbReference>
<dbReference type="FunFam" id="1.20.1070.10:FF:000006">
    <property type="entry name" value="Olfactory receptor"/>
    <property type="match status" value="1"/>
</dbReference>
<organism evidence="13 14">
    <name type="scientific">Fukomys damarensis</name>
    <name type="common">Damaraland mole rat</name>
    <name type="synonym">Cryptomys damarensis</name>
    <dbReference type="NCBI Taxonomy" id="885580"/>
    <lineage>
        <taxon>Eukaryota</taxon>
        <taxon>Metazoa</taxon>
        <taxon>Chordata</taxon>
        <taxon>Craniata</taxon>
        <taxon>Vertebrata</taxon>
        <taxon>Euteleostomi</taxon>
        <taxon>Mammalia</taxon>
        <taxon>Eutheria</taxon>
        <taxon>Euarchontoglires</taxon>
        <taxon>Glires</taxon>
        <taxon>Rodentia</taxon>
        <taxon>Hystricomorpha</taxon>
        <taxon>Bathyergidae</taxon>
        <taxon>Fukomys</taxon>
    </lineage>
</organism>
<dbReference type="PANTHER" id="PTHR26450:SF58">
    <property type="entry name" value="OLFACTORY RECEPTOR 52W1"/>
    <property type="match status" value="1"/>
</dbReference>
<accession>A0A091DIQ9</accession>
<name>A0A091DIQ9_FUKDA</name>
<dbReference type="Pfam" id="PF13853">
    <property type="entry name" value="7tm_4"/>
    <property type="match status" value="1"/>
</dbReference>
<evidence type="ECO:0000256" key="8">
    <source>
        <dbReference type="ARBA" id="ARBA00023136"/>
    </source>
</evidence>
<keyword evidence="4 11" id="KW-0812">Transmembrane</keyword>
<keyword evidence="3" id="KW-0716">Sensory transduction</keyword>
<protein>
    <submittedName>
        <fullName evidence="13">Olfactory receptor 52W1</fullName>
    </submittedName>
</protein>
<feature type="domain" description="G-protein coupled receptors family 1 profile" evidence="12">
    <location>
        <begin position="46"/>
        <end position="298"/>
    </location>
</feature>
<feature type="transmembrane region" description="Helical" evidence="11">
    <location>
        <begin position="238"/>
        <end position="258"/>
    </location>
</feature>
<dbReference type="AlphaFoldDB" id="A0A091DIQ9"/>
<keyword evidence="6 11" id="KW-1133">Transmembrane helix</keyword>
<evidence type="ECO:0000256" key="4">
    <source>
        <dbReference type="ARBA" id="ARBA00022692"/>
    </source>
</evidence>
<keyword evidence="14" id="KW-1185">Reference proteome</keyword>
<gene>
    <name evidence="13" type="ORF">H920_07643</name>
</gene>
<dbReference type="GO" id="GO:0004984">
    <property type="term" value="F:olfactory receptor activity"/>
    <property type="evidence" value="ECO:0007669"/>
    <property type="project" value="InterPro"/>
</dbReference>
<evidence type="ECO:0000256" key="2">
    <source>
        <dbReference type="ARBA" id="ARBA00004141"/>
    </source>
</evidence>
<dbReference type="GO" id="GO:0004930">
    <property type="term" value="F:G protein-coupled receptor activity"/>
    <property type="evidence" value="ECO:0007669"/>
    <property type="project" value="UniProtKB-KW"/>
</dbReference>
<keyword evidence="9 13" id="KW-0675">Receptor</keyword>
<dbReference type="Proteomes" id="UP000028990">
    <property type="component" value="Unassembled WGS sequence"/>
</dbReference>
<dbReference type="EMBL" id="KN122352">
    <property type="protein sequence ID" value="KFO30967.1"/>
    <property type="molecule type" value="Genomic_DNA"/>
</dbReference>
<evidence type="ECO:0000256" key="10">
    <source>
        <dbReference type="ARBA" id="ARBA00023224"/>
    </source>
</evidence>
<dbReference type="PANTHER" id="PTHR26450">
    <property type="entry name" value="OLFACTORY RECEPTOR 56B1-RELATED"/>
    <property type="match status" value="1"/>
</dbReference>
<evidence type="ECO:0000313" key="14">
    <source>
        <dbReference type="Proteomes" id="UP000028990"/>
    </source>
</evidence>
<evidence type="ECO:0000256" key="6">
    <source>
        <dbReference type="ARBA" id="ARBA00022989"/>
    </source>
</evidence>
<dbReference type="OrthoDB" id="9829921at2759"/>
<evidence type="ECO:0000256" key="7">
    <source>
        <dbReference type="ARBA" id="ARBA00023040"/>
    </source>
</evidence>
<feature type="transmembrane region" description="Helical" evidence="11">
    <location>
        <begin position="30"/>
        <end position="53"/>
    </location>
</feature>
<keyword evidence="5" id="KW-0552">Olfaction</keyword>
<evidence type="ECO:0000256" key="9">
    <source>
        <dbReference type="ARBA" id="ARBA00023170"/>
    </source>
</evidence>
<dbReference type="InterPro" id="IPR017452">
    <property type="entry name" value="GPCR_Rhodpsn_7TM"/>
</dbReference>
<evidence type="ECO:0000259" key="12">
    <source>
        <dbReference type="PROSITE" id="PS50262"/>
    </source>
</evidence>
<comment type="function">
    <text evidence="1">Odorant receptor.</text>
</comment>
<feature type="transmembrane region" description="Helical" evidence="11">
    <location>
        <begin position="99"/>
        <end position="125"/>
    </location>
</feature>
<dbReference type="STRING" id="885580.ENSFDAP00000015761"/>
<evidence type="ECO:0000256" key="1">
    <source>
        <dbReference type="ARBA" id="ARBA00002936"/>
    </source>
</evidence>
<evidence type="ECO:0000256" key="3">
    <source>
        <dbReference type="ARBA" id="ARBA00022606"/>
    </source>
</evidence>
<keyword evidence="8 11" id="KW-0472">Membrane</keyword>
<dbReference type="InterPro" id="IPR050402">
    <property type="entry name" value="OR51/52/56-like"/>
</dbReference>
<evidence type="ECO:0000256" key="11">
    <source>
        <dbReference type="SAM" id="Phobius"/>
    </source>
</evidence>
<feature type="transmembrane region" description="Helical" evidence="11">
    <location>
        <begin position="146"/>
        <end position="168"/>
    </location>
</feature>
<dbReference type="InterPro" id="IPR000725">
    <property type="entry name" value="Olfact_rcpt"/>
</dbReference>
<dbReference type="OMA" id="DHAYCAH"/>
<sequence length="320" mass="34600">MVETPQCNSSFLRPTFFTLMGIPGLGGARAWLTFMFGPMYLLALLGNGALLTVVRTDPTLHQPMFLLLATLAATDLGLATSVAPELLAVLGLGPRPVPYAAYLVQMFFVHALTAVESGVLFAMACDHAVAVGRPLHYPVLVTKARVGYAALALALKAVAIVVPFPLLVARFEHFCAKTIRHAYCAHMAVVELVAGNTRANNLYGLALSLAVSGVDILGITGSYGLIAQAVLRLPTREARAKAFGTCSSHICVILAFYVPGLFSYLTHRFGRHTVPKPVHILLSNVYLLLPPALNPLIYGARTKQIRDRLLEMFTFRKGQF</sequence>
<feature type="transmembrane region" description="Helical" evidence="11">
    <location>
        <begin position="65"/>
        <end position="87"/>
    </location>
</feature>
<dbReference type="Gene3D" id="1.20.1070.10">
    <property type="entry name" value="Rhodopsin 7-helix transmembrane proteins"/>
    <property type="match status" value="1"/>
</dbReference>
<evidence type="ECO:0000313" key="13">
    <source>
        <dbReference type="EMBL" id="KFO30967.1"/>
    </source>
</evidence>
<dbReference type="GO" id="GO:0005886">
    <property type="term" value="C:plasma membrane"/>
    <property type="evidence" value="ECO:0007669"/>
    <property type="project" value="TreeGrafter"/>
</dbReference>
<dbReference type="SUPFAM" id="SSF81321">
    <property type="entry name" value="Family A G protein-coupled receptor-like"/>
    <property type="match status" value="1"/>
</dbReference>
<dbReference type="PROSITE" id="PS50262">
    <property type="entry name" value="G_PROTEIN_RECEP_F1_2"/>
    <property type="match status" value="1"/>
</dbReference>
<feature type="transmembrane region" description="Helical" evidence="11">
    <location>
        <begin position="278"/>
        <end position="298"/>
    </location>
</feature>